<proteinExistence type="predicted"/>
<protein>
    <submittedName>
        <fullName evidence="1">Uncharacterized protein</fullName>
    </submittedName>
</protein>
<feature type="non-terminal residue" evidence="1">
    <location>
        <position position="1"/>
    </location>
</feature>
<gene>
    <name evidence="1" type="ORF">S06H3_48782</name>
</gene>
<dbReference type="EMBL" id="BARV01030744">
    <property type="protein sequence ID" value="GAI44638.1"/>
    <property type="molecule type" value="Genomic_DNA"/>
</dbReference>
<evidence type="ECO:0000313" key="1">
    <source>
        <dbReference type="EMBL" id="GAI44638.1"/>
    </source>
</evidence>
<dbReference type="AlphaFoldDB" id="X1NM11"/>
<name>X1NM11_9ZZZZ</name>
<sequence length="43" mass="4778">DRMFTATKAATLTVFPQQRLCTSVMAQKQKPTYPSEVLGMTLS</sequence>
<reference evidence="1" key="1">
    <citation type="journal article" date="2014" name="Front. Microbiol.">
        <title>High frequency of phylogenetically diverse reductive dehalogenase-homologous genes in deep subseafloor sedimentary metagenomes.</title>
        <authorList>
            <person name="Kawai M."/>
            <person name="Futagami T."/>
            <person name="Toyoda A."/>
            <person name="Takaki Y."/>
            <person name="Nishi S."/>
            <person name="Hori S."/>
            <person name="Arai W."/>
            <person name="Tsubouchi T."/>
            <person name="Morono Y."/>
            <person name="Uchiyama I."/>
            <person name="Ito T."/>
            <person name="Fujiyama A."/>
            <person name="Inagaki F."/>
            <person name="Takami H."/>
        </authorList>
    </citation>
    <scope>NUCLEOTIDE SEQUENCE</scope>
    <source>
        <strain evidence="1">Expedition CK06-06</strain>
    </source>
</reference>
<organism evidence="1">
    <name type="scientific">marine sediment metagenome</name>
    <dbReference type="NCBI Taxonomy" id="412755"/>
    <lineage>
        <taxon>unclassified sequences</taxon>
        <taxon>metagenomes</taxon>
        <taxon>ecological metagenomes</taxon>
    </lineage>
</organism>
<accession>X1NM11</accession>
<comment type="caution">
    <text evidence="1">The sequence shown here is derived from an EMBL/GenBank/DDBJ whole genome shotgun (WGS) entry which is preliminary data.</text>
</comment>